<sequence length="74" mass="8504">MALVYQCRICRSVLGVFYHDEPRLLLTLERLAPEDRAALVEETGEATRVWVVCEHCQAAYDAHPELYELDSPLQ</sequence>
<dbReference type="Proteomes" id="UP000243024">
    <property type="component" value="Unassembled WGS sequence"/>
</dbReference>
<reference evidence="3 5" key="2">
    <citation type="submission" date="2017-08" db="EMBL/GenBank/DDBJ databases">
        <title>Burning lignite coal seam in the remote Altai Mountains harbors a hydrogen-driven thermophilic microbial community.</title>
        <authorList>
            <person name="Kadnikov V.V."/>
            <person name="Mardanov A.V."/>
            <person name="Ivasenko D."/>
            <person name="Beletsky A.V."/>
            <person name="Karnachuk O.V."/>
            <person name="Ravin N.V."/>
        </authorList>
    </citation>
    <scope>NUCLEOTIDE SEQUENCE [LARGE SCALE GENOMIC DNA]</scope>
    <source>
        <strain evidence="3">AL33</strain>
    </source>
</reference>
<dbReference type="EMBL" id="PEBV01000017">
    <property type="protein sequence ID" value="PTQ53050.1"/>
    <property type="molecule type" value="Genomic_DNA"/>
</dbReference>
<dbReference type="Proteomes" id="UP000748108">
    <property type="component" value="Unassembled WGS sequence"/>
</dbReference>
<protein>
    <submittedName>
        <fullName evidence="1">Anti-sigma-F factor Fin family protein</fullName>
    </submittedName>
</protein>
<dbReference type="STRING" id="1484.SA87_06480"/>
<dbReference type="OrthoDB" id="2084556at2"/>
<dbReference type="GO" id="GO:0010468">
    <property type="term" value="P:regulation of gene expression"/>
    <property type="evidence" value="ECO:0007669"/>
    <property type="project" value="InterPro"/>
</dbReference>
<evidence type="ECO:0000313" key="2">
    <source>
        <dbReference type="EMBL" id="OAR04110.1"/>
    </source>
</evidence>
<gene>
    <name evidence="3" type="ORF">HSCHL_2127</name>
    <name evidence="1" type="ORF">KM312_05190</name>
    <name evidence="2" type="ORF">SA87_06480</name>
</gene>
<reference evidence="2 4" key="1">
    <citation type="submission" date="2015-09" db="EMBL/GenBank/DDBJ databases">
        <title>Draft genome sequence of Hydrogenibacillus schlegelii DSM 2000.</title>
        <authorList>
            <person name="Hemp J."/>
        </authorList>
    </citation>
    <scope>NUCLEOTIDE SEQUENCE [LARGE SCALE GENOMIC DNA]</scope>
    <source>
        <strain evidence="2 4">MA 48</strain>
    </source>
</reference>
<reference evidence="1" key="3">
    <citation type="journal article" date="2021" name="Microbiology">
        <title>Metagenomic Analysis of the Microbial Community in the Underground Coal Fire Area (Kemerovo Region, Russia) Revealed Predominance of Thermophilic Members of the Phyla Deinococcus-thermus, Aquificae, and Firmicutes.</title>
        <authorList>
            <person name="Kadnikov V."/>
            <person name="Mardanov A.V."/>
            <person name="Beletsky A.V."/>
            <person name="Karnachuk O.V."/>
            <person name="Ravin N.V."/>
        </authorList>
    </citation>
    <scope>NUCLEOTIDE SEQUENCE</scope>
    <source>
        <strain evidence="1">RBS10-49</strain>
    </source>
</reference>
<evidence type="ECO:0000313" key="4">
    <source>
        <dbReference type="Proteomes" id="UP000243024"/>
    </source>
</evidence>
<dbReference type="AlphaFoldDB" id="A0A132N1A4"/>
<organism evidence="2 4">
    <name type="scientific">Hydrogenibacillus schlegelii</name>
    <name type="common">Bacillus schlegelii</name>
    <dbReference type="NCBI Taxonomy" id="1484"/>
    <lineage>
        <taxon>Bacteria</taxon>
        <taxon>Bacillati</taxon>
        <taxon>Bacillota</taxon>
        <taxon>Bacilli</taxon>
        <taxon>Bacillales</taxon>
        <taxon>Bacillales Family X. Incertae Sedis</taxon>
        <taxon>Hydrogenibacillus</taxon>
    </lineage>
</organism>
<dbReference type="Proteomes" id="UP000244180">
    <property type="component" value="Unassembled WGS sequence"/>
</dbReference>
<keyword evidence="4" id="KW-1185">Reference proteome</keyword>
<dbReference type="Pfam" id="PF10955">
    <property type="entry name" value="Fin"/>
    <property type="match status" value="1"/>
</dbReference>
<comment type="caution">
    <text evidence="2">The sequence shown here is derived from an EMBL/GenBank/DDBJ whole genome shotgun (WGS) entry which is preliminary data.</text>
</comment>
<name>A0A132N1A4_HYDSH</name>
<evidence type="ECO:0000313" key="1">
    <source>
        <dbReference type="EMBL" id="MBT9282036.1"/>
    </source>
</evidence>
<proteinExistence type="predicted"/>
<evidence type="ECO:0000313" key="3">
    <source>
        <dbReference type="EMBL" id="PTQ53050.1"/>
    </source>
</evidence>
<evidence type="ECO:0000313" key="5">
    <source>
        <dbReference type="Proteomes" id="UP000244180"/>
    </source>
</evidence>
<dbReference type="RefSeq" id="WP_066201250.1">
    <property type="nucleotide sequence ID" value="NZ_CBCSAS010000014.1"/>
</dbReference>
<dbReference type="InterPro" id="IPR020115">
    <property type="entry name" value="Fin"/>
</dbReference>
<dbReference type="EMBL" id="JAHHQF010000047">
    <property type="protein sequence ID" value="MBT9282036.1"/>
    <property type="molecule type" value="Genomic_DNA"/>
</dbReference>
<accession>A0A132N1A4</accession>
<dbReference type="EMBL" id="JXBB01000023">
    <property type="protein sequence ID" value="OAR04110.1"/>
    <property type="molecule type" value="Genomic_DNA"/>
</dbReference>